<name>A0A0A9D0F7_ARUDO</name>
<evidence type="ECO:0000313" key="1">
    <source>
        <dbReference type="EMBL" id="JAD81336.1"/>
    </source>
</evidence>
<sequence>MIRTPVFIFAKDSSLKILDVVGISGMWREMKSALVMASSKDTSSAPMARARSAGA</sequence>
<reference evidence="1" key="1">
    <citation type="submission" date="2014-09" db="EMBL/GenBank/DDBJ databases">
        <authorList>
            <person name="Magalhaes I.L.F."/>
            <person name="Oliveira U."/>
            <person name="Santos F.R."/>
            <person name="Vidigal T.H.D.A."/>
            <person name="Brescovit A.D."/>
            <person name="Santos A.J."/>
        </authorList>
    </citation>
    <scope>NUCLEOTIDE SEQUENCE</scope>
    <source>
        <tissue evidence="1">Shoot tissue taken approximately 20 cm above the soil surface</tissue>
    </source>
</reference>
<protein>
    <submittedName>
        <fullName evidence="1">Umc2594</fullName>
    </submittedName>
</protein>
<dbReference type="AlphaFoldDB" id="A0A0A9D0F7"/>
<accession>A0A0A9D0F7</accession>
<reference evidence="1" key="2">
    <citation type="journal article" date="2015" name="Data Brief">
        <title>Shoot transcriptome of the giant reed, Arundo donax.</title>
        <authorList>
            <person name="Barrero R.A."/>
            <person name="Guerrero F.D."/>
            <person name="Moolhuijzen P."/>
            <person name="Goolsby J.A."/>
            <person name="Tidwell J."/>
            <person name="Bellgard S.E."/>
            <person name="Bellgard M.I."/>
        </authorList>
    </citation>
    <scope>NUCLEOTIDE SEQUENCE</scope>
    <source>
        <tissue evidence="1">Shoot tissue taken approximately 20 cm above the soil surface</tissue>
    </source>
</reference>
<proteinExistence type="predicted"/>
<dbReference type="EMBL" id="GBRH01216559">
    <property type="protein sequence ID" value="JAD81336.1"/>
    <property type="molecule type" value="Transcribed_RNA"/>
</dbReference>
<organism evidence="1">
    <name type="scientific">Arundo donax</name>
    <name type="common">Giant reed</name>
    <name type="synonym">Donax arundinaceus</name>
    <dbReference type="NCBI Taxonomy" id="35708"/>
    <lineage>
        <taxon>Eukaryota</taxon>
        <taxon>Viridiplantae</taxon>
        <taxon>Streptophyta</taxon>
        <taxon>Embryophyta</taxon>
        <taxon>Tracheophyta</taxon>
        <taxon>Spermatophyta</taxon>
        <taxon>Magnoliopsida</taxon>
        <taxon>Liliopsida</taxon>
        <taxon>Poales</taxon>
        <taxon>Poaceae</taxon>
        <taxon>PACMAD clade</taxon>
        <taxon>Arundinoideae</taxon>
        <taxon>Arundineae</taxon>
        <taxon>Arundo</taxon>
    </lineage>
</organism>